<dbReference type="EMBL" id="JBJLSN010000059">
    <property type="protein sequence ID" value="MFL7904891.1"/>
    <property type="molecule type" value="Genomic_DNA"/>
</dbReference>
<evidence type="ECO:0000313" key="2">
    <source>
        <dbReference type="EMBL" id="KAA1054481.1"/>
    </source>
</evidence>
<keyword evidence="10" id="KW-1185">Reference proteome</keyword>
<dbReference type="RefSeq" id="WP_038528447.1">
    <property type="nucleotide sequence ID" value="NZ_CP007793.1"/>
</dbReference>
<name>A0A2K1FWW4_9PROT</name>
<reference evidence="2 9" key="4">
    <citation type="submission" date="2019-07" db="EMBL/GenBank/DDBJ databases">
        <title>Genome sequencing of the stress-tolerant strain Azospirillum brasilense Az19.</title>
        <authorList>
            <person name="Maroniche G.A."/>
            <person name="Garcia J.E."/>
            <person name="Pagnussat L."/>
            <person name="Amenta M."/>
            <person name="Creus C.M."/>
        </authorList>
    </citation>
    <scope>NUCLEOTIDE SEQUENCE [LARGE SCALE GENOMIC DNA]</scope>
    <source>
        <strain evidence="2 9">Az19</strain>
    </source>
</reference>
<proteinExistence type="predicted"/>
<dbReference type="Proteomes" id="UP000027186">
    <property type="component" value="Chromosome"/>
</dbReference>
<evidence type="ECO:0000313" key="4">
    <source>
        <dbReference type="EMBL" id="PNQ97006.1"/>
    </source>
</evidence>
<accession>A0A2K1FWW4</accession>
<dbReference type="KEGG" id="aare:D3093_00925"/>
<evidence type="ECO:0000313" key="9">
    <source>
        <dbReference type="Proteomes" id="UP000325333"/>
    </source>
</evidence>
<reference evidence="5 8" key="3">
    <citation type="submission" date="2018-09" db="EMBL/GenBank/DDBJ databases">
        <title>Whole genome based analysis of evolution and adaptive divergence in Indian and Brazilian strains of Azospirillum brasilense.</title>
        <authorList>
            <person name="Singh C."/>
            <person name="Tripathi A.K."/>
        </authorList>
    </citation>
    <scope>NUCLEOTIDE SEQUENCE [LARGE SCALE GENOMIC DNA]</scope>
    <source>
        <strain evidence="5 8">MTCC4035</strain>
    </source>
</reference>
<dbReference type="Proteomes" id="UP000298595">
    <property type="component" value="Chromosome"/>
</dbReference>
<evidence type="ECO:0000313" key="6">
    <source>
        <dbReference type="Proteomes" id="UP000027186"/>
    </source>
</evidence>
<evidence type="ECO:0000313" key="10">
    <source>
        <dbReference type="Proteomes" id="UP001628281"/>
    </source>
</evidence>
<dbReference type="Proteomes" id="UP001628281">
    <property type="component" value="Unassembled WGS sequence"/>
</dbReference>
<reference evidence="4 7" key="2">
    <citation type="submission" date="2018-01" db="EMBL/GenBank/DDBJ databases">
        <title>Whole genome sequence of Azospirillum brasilense REC3 isolated from strawberry roots.</title>
        <authorList>
            <person name="Fontana C.A."/>
            <person name="Salazar S.M."/>
            <person name="Bassi D."/>
            <person name="Puglisi E."/>
            <person name="Lovaisa N.C."/>
            <person name="Toffoli L.M."/>
            <person name="Pedraza R."/>
            <person name="Cocconcelli P.S."/>
        </authorList>
    </citation>
    <scope>NUCLEOTIDE SEQUENCE [LARGE SCALE GENOMIC DNA]</scope>
    <source>
        <strain evidence="4 7">REC3</strain>
    </source>
</reference>
<evidence type="ECO:0000313" key="5">
    <source>
        <dbReference type="EMBL" id="QCN93951.1"/>
    </source>
</evidence>
<reference evidence="3 10" key="5">
    <citation type="submission" date="2024-11" db="EMBL/GenBank/DDBJ databases">
        <title>Draft genome sequences of two bacteria associated to sugarcane roots in Colombia.</title>
        <authorList>
            <person name="Pardo-Diaz S."/>
            <person name="Masmela-Mendoza J."/>
            <person name="Delgadillo-Duran P."/>
            <person name="Bautista E.J."/>
            <person name="Rojas-Tapias D.F."/>
        </authorList>
    </citation>
    <scope>NUCLEOTIDE SEQUENCE [LARGE SCALE GENOMIC DNA]</scope>
    <source>
        <strain evidence="3 10">Ap18</strain>
    </source>
</reference>
<dbReference type="AlphaFoldDB" id="A0A2K1FWW4"/>
<evidence type="ECO:0000313" key="7">
    <source>
        <dbReference type="Proteomes" id="UP000236268"/>
    </source>
</evidence>
<accession>A0A060DLY3</accession>
<sequence length="168" mass="18853">MGKVANIVVQMARKLTDDNARLGRVRNAGKPKTFPHFREIRNAYLDIQGLVFSIQERLPETGNDLPPNFPQWVIRQKLTAIAHFTDISYAFVSDPPLALTSSLGAFDVLQAEQKAFSETLNAFDMMLMEAGIDDKTADELDATRTKIEQILGMIETLLQNSPKVLQEF</sequence>
<organism evidence="4 7">
    <name type="scientific">Azospirillum argentinense</name>
    <dbReference type="NCBI Taxonomy" id="2970906"/>
    <lineage>
        <taxon>Bacteria</taxon>
        <taxon>Pseudomonadati</taxon>
        <taxon>Pseudomonadota</taxon>
        <taxon>Alphaproteobacteria</taxon>
        <taxon>Rhodospirillales</taxon>
        <taxon>Azospirillaceae</taxon>
        <taxon>Azospirillum</taxon>
    </lineage>
</organism>
<evidence type="ECO:0000313" key="8">
    <source>
        <dbReference type="Proteomes" id="UP000298595"/>
    </source>
</evidence>
<reference evidence="1 6" key="1">
    <citation type="journal article" date="2014" name="Genome Announc.">
        <title>Complete Genome Sequence of the Model Rhizosphere Strain Azospirillum brasilense Az39, Successfully Applied in Agriculture.</title>
        <authorList>
            <person name="Rivera D."/>
            <person name="Revale S."/>
            <person name="Molina R."/>
            <person name="Gualpa J."/>
            <person name="Puente M."/>
            <person name="Maroniche G."/>
            <person name="Paris G."/>
            <person name="Baker D."/>
            <person name="Clavijo B."/>
            <person name="McLay K."/>
            <person name="Spaepen S."/>
            <person name="Perticari A."/>
            <person name="Vazquez M."/>
            <person name="Wisniewski-Dye F."/>
            <person name="Watkins C."/>
            <person name="Martinez-Abarca F."/>
            <person name="Vanderleyden J."/>
            <person name="Cassan F."/>
        </authorList>
    </citation>
    <scope>NUCLEOTIDE SEQUENCE [LARGE SCALE GENOMIC DNA]</scope>
    <source>
        <strain evidence="1 6">Az39</strain>
    </source>
</reference>
<dbReference type="Proteomes" id="UP000236268">
    <property type="component" value="Unassembled WGS sequence"/>
</dbReference>
<dbReference type="OrthoDB" id="7345837at2"/>
<evidence type="ECO:0000313" key="3">
    <source>
        <dbReference type="EMBL" id="MFL7904891.1"/>
    </source>
</evidence>
<dbReference type="EMBL" id="CP032321">
    <property type="protein sequence ID" value="QCN93951.1"/>
    <property type="molecule type" value="Genomic_DNA"/>
</dbReference>
<protein>
    <submittedName>
        <fullName evidence="4">Uncharacterized protein</fullName>
    </submittedName>
</protein>
<dbReference type="KEGG" id="abq:ABAZ39_08555"/>
<evidence type="ECO:0000313" key="1">
    <source>
        <dbReference type="EMBL" id="AIB12048.1"/>
    </source>
</evidence>
<gene>
    <name evidence="1" type="ORF">ABAZ39_08555</name>
    <name evidence="3" type="ORF">ACJ41P_27425</name>
    <name evidence="4" type="ORF">C1S70_20110</name>
    <name evidence="5" type="ORF">D3093_00925</name>
    <name evidence="2" type="ORF">FH063_006316</name>
</gene>
<dbReference type="EMBL" id="POWG01000023">
    <property type="protein sequence ID" value="PNQ97006.1"/>
    <property type="molecule type" value="Genomic_DNA"/>
</dbReference>
<dbReference type="EMBL" id="VEWN01000009">
    <property type="protein sequence ID" value="KAA1054481.1"/>
    <property type="molecule type" value="Genomic_DNA"/>
</dbReference>
<dbReference type="EMBL" id="CP007793">
    <property type="protein sequence ID" value="AIB12048.1"/>
    <property type="molecule type" value="Genomic_DNA"/>
</dbReference>
<dbReference type="Proteomes" id="UP000325333">
    <property type="component" value="Unassembled WGS sequence"/>
</dbReference>